<name>A0AAE1CS04_9GAST</name>
<dbReference type="EMBL" id="JAWDGP010007062">
    <property type="protein sequence ID" value="KAK3730685.1"/>
    <property type="molecule type" value="Genomic_DNA"/>
</dbReference>
<sequence>MQGKAVPAQANQPAAALSLWECLLSPDSLAPAFAERGGPLPKLLLNRCSAPLSAPAPPPLLLYSAAPLAPSATDRRAYFPFICTTLTCLLVYARCTHGDPSSFSL</sequence>
<organism evidence="1 2">
    <name type="scientific">Elysia crispata</name>
    <name type="common">lettuce slug</name>
    <dbReference type="NCBI Taxonomy" id="231223"/>
    <lineage>
        <taxon>Eukaryota</taxon>
        <taxon>Metazoa</taxon>
        <taxon>Spiralia</taxon>
        <taxon>Lophotrochozoa</taxon>
        <taxon>Mollusca</taxon>
        <taxon>Gastropoda</taxon>
        <taxon>Heterobranchia</taxon>
        <taxon>Euthyneura</taxon>
        <taxon>Panpulmonata</taxon>
        <taxon>Sacoglossa</taxon>
        <taxon>Placobranchoidea</taxon>
        <taxon>Plakobranchidae</taxon>
        <taxon>Elysia</taxon>
    </lineage>
</organism>
<evidence type="ECO:0000313" key="1">
    <source>
        <dbReference type="EMBL" id="KAK3730685.1"/>
    </source>
</evidence>
<keyword evidence="2" id="KW-1185">Reference proteome</keyword>
<evidence type="ECO:0000313" key="2">
    <source>
        <dbReference type="Proteomes" id="UP001283361"/>
    </source>
</evidence>
<protein>
    <submittedName>
        <fullName evidence="1">Uncharacterized protein</fullName>
    </submittedName>
</protein>
<gene>
    <name evidence="1" type="ORF">RRG08_041466</name>
</gene>
<comment type="caution">
    <text evidence="1">The sequence shown here is derived from an EMBL/GenBank/DDBJ whole genome shotgun (WGS) entry which is preliminary data.</text>
</comment>
<proteinExistence type="predicted"/>
<reference evidence="1" key="1">
    <citation type="journal article" date="2023" name="G3 (Bethesda)">
        <title>A reference genome for the long-term kleptoplast-retaining sea slug Elysia crispata morphotype clarki.</title>
        <authorList>
            <person name="Eastman K.E."/>
            <person name="Pendleton A.L."/>
            <person name="Shaikh M.A."/>
            <person name="Suttiyut T."/>
            <person name="Ogas R."/>
            <person name="Tomko P."/>
            <person name="Gavelis G."/>
            <person name="Widhalm J.R."/>
            <person name="Wisecaver J.H."/>
        </authorList>
    </citation>
    <scope>NUCLEOTIDE SEQUENCE</scope>
    <source>
        <strain evidence="1">ECLA1</strain>
    </source>
</reference>
<dbReference type="Proteomes" id="UP001283361">
    <property type="component" value="Unassembled WGS sequence"/>
</dbReference>
<dbReference type="AlphaFoldDB" id="A0AAE1CS04"/>
<accession>A0AAE1CS04</accession>